<dbReference type="AlphaFoldDB" id="A0A265EAJ7"/>
<dbReference type="GO" id="GO:0016747">
    <property type="term" value="F:acyltransferase activity, transferring groups other than amino-acyl groups"/>
    <property type="evidence" value="ECO:0007669"/>
    <property type="project" value="InterPro"/>
</dbReference>
<dbReference type="RefSeq" id="WP_094905987.1">
    <property type="nucleotide sequence ID" value="NZ_CANNFN010000003.1"/>
</dbReference>
<dbReference type="InterPro" id="IPR050879">
    <property type="entry name" value="Acyltransferase_3"/>
</dbReference>
<proteinExistence type="inferred from homology"/>
<dbReference type="Proteomes" id="UP000216682">
    <property type="component" value="Unassembled WGS sequence"/>
</dbReference>
<keyword evidence="3" id="KW-0812">Transmembrane</keyword>
<evidence type="ECO:0000256" key="3">
    <source>
        <dbReference type="SAM" id="Phobius"/>
    </source>
</evidence>
<feature type="transmembrane region" description="Helical" evidence="3">
    <location>
        <begin position="12"/>
        <end position="30"/>
    </location>
</feature>
<evidence type="ECO:0000256" key="2">
    <source>
        <dbReference type="ARBA" id="ARBA00007400"/>
    </source>
</evidence>
<dbReference type="GO" id="GO:0016020">
    <property type="term" value="C:membrane"/>
    <property type="evidence" value="ECO:0007669"/>
    <property type="project" value="TreeGrafter"/>
</dbReference>
<comment type="similarity">
    <text evidence="2">Belongs to the acyltransferase 3 family.</text>
</comment>
<name>A0A265EAJ7_9STAP</name>
<feature type="transmembrane region" description="Helical" evidence="3">
    <location>
        <begin position="88"/>
        <end position="104"/>
    </location>
</feature>
<dbReference type="PANTHER" id="PTHR23028">
    <property type="entry name" value="ACETYLTRANSFERASE"/>
    <property type="match status" value="1"/>
</dbReference>
<feature type="transmembrane region" description="Helical" evidence="3">
    <location>
        <begin position="192"/>
        <end position="210"/>
    </location>
</feature>
<comment type="caution">
    <text evidence="5">The sequence shown here is derived from an EMBL/GenBank/DDBJ whole genome shotgun (WGS) entry which is preliminary data.</text>
</comment>
<sequence>MSQKKRFTEIDALRGLAAIAVILFHYTTYYDGRFGHLKDGYIDWFWFGEYGVQLFFIISGFVIYMSIMRARSASDFAIKRSIRLYPSYMFAVALTFIIVSMSVMDDLKVGFGEALINMTMLQDFFTGIDRVDGVYWTLRVELTFYVLMGVLLLFGKAKHIMPVTLGWFAASVLIQVVHRTVDTELTSIIREYSIASFSHMFIIGMMFYAIWQHGHRFKYHMVMGMAVIYDIFFQSVENAMFTLLFIAVFHLILAGRLKFLSSKVFVFFGTISYPVYLVHQNIGYVMINRMESFGFIHEIHLLIPIGTSILLAYAIHRLIEQPSHDALYRLYKKRRDAYPEGAMLKR</sequence>
<feature type="transmembrane region" description="Helical" evidence="3">
    <location>
        <begin position="264"/>
        <end position="287"/>
    </location>
</feature>
<comment type="subcellular location">
    <subcellularLocation>
        <location evidence="1">Membrane</location>
    </subcellularLocation>
</comment>
<feature type="transmembrane region" description="Helical" evidence="3">
    <location>
        <begin position="299"/>
        <end position="319"/>
    </location>
</feature>
<accession>A0A265EAJ7</accession>
<feature type="domain" description="Acyltransferase 3" evidence="4">
    <location>
        <begin position="9"/>
        <end position="302"/>
    </location>
</feature>
<dbReference type="EMBL" id="NPEZ01000001">
    <property type="protein sequence ID" value="OZT78602.1"/>
    <property type="molecule type" value="Genomic_DNA"/>
</dbReference>
<keyword evidence="3" id="KW-0472">Membrane</keyword>
<feature type="transmembrane region" description="Helical" evidence="3">
    <location>
        <begin position="239"/>
        <end position="257"/>
    </location>
</feature>
<protein>
    <submittedName>
        <fullName evidence="5">Acyltransferase</fullName>
    </submittedName>
</protein>
<evidence type="ECO:0000313" key="5">
    <source>
        <dbReference type="EMBL" id="OZT78602.1"/>
    </source>
</evidence>
<reference evidence="5 6" key="1">
    <citation type="submission" date="2017-07" db="EMBL/GenBank/DDBJ databases">
        <title>Shotgun whole genome sequences of three halophilic bacterial isolates.</title>
        <authorList>
            <person name="Pozzo T."/>
            <person name="Higdon S.M."/>
            <person name="Quillaguaman J."/>
        </authorList>
    </citation>
    <scope>NUCLEOTIDE SEQUENCE [LARGE SCALE GENOMIC DNA]</scope>
    <source>
        <strain evidence="5 6">BU-1</strain>
    </source>
</reference>
<evidence type="ECO:0000259" key="4">
    <source>
        <dbReference type="Pfam" id="PF01757"/>
    </source>
</evidence>
<dbReference type="PANTHER" id="PTHR23028:SF131">
    <property type="entry name" value="BLR2367 PROTEIN"/>
    <property type="match status" value="1"/>
</dbReference>
<feature type="transmembrane region" description="Helical" evidence="3">
    <location>
        <begin position="161"/>
        <end position="180"/>
    </location>
</feature>
<evidence type="ECO:0000313" key="6">
    <source>
        <dbReference type="Proteomes" id="UP000216682"/>
    </source>
</evidence>
<gene>
    <name evidence="5" type="ORF">CFN03_04805</name>
</gene>
<organism evidence="5 6">
    <name type="scientific">Salinicoccus roseus</name>
    <dbReference type="NCBI Taxonomy" id="45670"/>
    <lineage>
        <taxon>Bacteria</taxon>
        <taxon>Bacillati</taxon>
        <taxon>Bacillota</taxon>
        <taxon>Bacilli</taxon>
        <taxon>Bacillales</taxon>
        <taxon>Staphylococcaceae</taxon>
        <taxon>Salinicoccus</taxon>
    </lineage>
</organism>
<keyword evidence="3" id="KW-1133">Transmembrane helix</keyword>
<feature type="transmembrane region" description="Helical" evidence="3">
    <location>
        <begin position="134"/>
        <end position="154"/>
    </location>
</feature>
<dbReference type="GO" id="GO:0000271">
    <property type="term" value="P:polysaccharide biosynthetic process"/>
    <property type="evidence" value="ECO:0007669"/>
    <property type="project" value="TreeGrafter"/>
</dbReference>
<evidence type="ECO:0000256" key="1">
    <source>
        <dbReference type="ARBA" id="ARBA00004370"/>
    </source>
</evidence>
<keyword evidence="5" id="KW-0808">Transferase</keyword>
<dbReference type="Pfam" id="PF01757">
    <property type="entry name" value="Acyl_transf_3"/>
    <property type="match status" value="1"/>
</dbReference>
<dbReference type="InterPro" id="IPR002656">
    <property type="entry name" value="Acyl_transf_3_dom"/>
</dbReference>
<keyword evidence="5" id="KW-0012">Acyltransferase</keyword>
<feature type="transmembrane region" description="Helical" evidence="3">
    <location>
        <begin position="50"/>
        <end position="67"/>
    </location>
</feature>